<keyword evidence="6" id="KW-1185">Reference proteome</keyword>
<dbReference type="PROSITE" id="PS50084">
    <property type="entry name" value="KH_TYPE_1"/>
    <property type="match status" value="1"/>
</dbReference>
<proteinExistence type="predicted"/>
<organism evidence="5 6">
    <name type="scientific">Chionoecetes opilio</name>
    <name type="common">Atlantic snow crab</name>
    <name type="synonym">Cancer opilio</name>
    <dbReference type="NCBI Taxonomy" id="41210"/>
    <lineage>
        <taxon>Eukaryota</taxon>
        <taxon>Metazoa</taxon>
        <taxon>Ecdysozoa</taxon>
        <taxon>Arthropoda</taxon>
        <taxon>Crustacea</taxon>
        <taxon>Multicrustacea</taxon>
        <taxon>Malacostraca</taxon>
        <taxon>Eumalacostraca</taxon>
        <taxon>Eucarida</taxon>
        <taxon>Decapoda</taxon>
        <taxon>Pleocyemata</taxon>
        <taxon>Brachyura</taxon>
        <taxon>Eubrachyura</taxon>
        <taxon>Majoidea</taxon>
        <taxon>Majidae</taxon>
        <taxon>Chionoecetes</taxon>
    </lineage>
</organism>
<gene>
    <name evidence="5" type="primary">Igf2bp2_5</name>
    <name evidence="5" type="ORF">GWK47_008612</name>
</gene>
<dbReference type="GO" id="GO:0003723">
    <property type="term" value="F:RNA binding"/>
    <property type="evidence" value="ECO:0007669"/>
    <property type="project" value="UniProtKB-UniRule"/>
</dbReference>
<dbReference type="GO" id="GO:0010468">
    <property type="term" value="P:regulation of gene expression"/>
    <property type="evidence" value="ECO:0007669"/>
    <property type="project" value="UniProtKB-ARBA"/>
</dbReference>
<dbReference type="InterPro" id="IPR036612">
    <property type="entry name" value="KH_dom_type_1_sf"/>
</dbReference>
<dbReference type="SMART" id="SM00322">
    <property type="entry name" value="KH"/>
    <property type="match status" value="1"/>
</dbReference>
<dbReference type="SUPFAM" id="SSF54791">
    <property type="entry name" value="Eukaryotic type KH-domain (KH-domain type I)"/>
    <property type="match status" value="1"/>
</dbReference>
<reference evidence="5" key="1">
    <citation type="submission" date="2020-07" db="EMBL/GenBank/DDBJ databases">
        <title>The High-quality genome of the commercially important snow crab, Chionoecetes opilio.</title>
        <authorList>
            <person name="Jeong J.-H."/>
            <person name="Ryu S."/>
        </authorList>
    </citation>
    <scope>NUCLEOTIDE SEQUENCE</scope>
    <source>
        <strain evidence="5">MADBK_172401_WGS</strain>
        <tissue evidence="5">Digestive gland</tissue>
    </source>
</reference>
<dbReference type="CDD" id="cd22403">
    <property type="entry name" value="KH-I_IGF2BP_rpt4"/>
    <property type="match status" value="1"/>
</dbReference>
<dbReference type="PANTHER" id="PTHR10288">
    <property type="entry name" value="KH DOMAIN CONTAINING RNA BINDING PROTEIN"/>
    <property type="match status" value="1"/>
</dbReference>
<evidence type="ECO:0000256" key="1">
    <source>
        <dbReference type="ARBA" id="ARBA00022737"/>
    </source>
</evidence>
<dbReference type="Pfam" id="PF00013">
    <property type="entry name" value="KH_1"/>
    <property type="match status" value="1"/>
</dbReference>
<keyword evidence="2" id="KW-0694">RNA-binding</keyword>
<protein>
    <submittedName>
        <fullName evidence="5">Insulin-like growth factor 2 mRNA-binding protein 2</fullName>
    </submittedName>
</protein>
<evidence type="ECO:0000256" key="3">
    <source>
        <dbReference type="SAM" id="MobiDB-lite"/>
    </source>
</evidence>
<evidence type="ECO:0000259" key="4">
    <source>
        <dbReference type="SMART" id="SM00322"/>
    </source>
</evidence>
<dbReference type="AlphaFoldDB" id="A0A8J4Y514"/>
<feature type="domain" description="K Homology" evidence="4">
    <location>
        <begin position="278"/>
        <end position="350"/>
    </location>
</feature>
<accession>A0A8J4Y514</accession>
<feature type="region of interest" description="Disordered" evidence="3">
    <location>
        <begin position="351"/>
        <end position="376"/>
    </location>
</feature>
<comment type="caution">
    <text evidence="5">The sequence shown here is derived from an EMBL/GenBank/DDBJ whole genome shotgun (WGS) entry which is preliminary data.</text>
</comment>
<evidence type="ECO:0000256" key="2">
    <source>
        <dbReference type="PROSITE-ProRule" id="PRU00117"/>
    </source>
</evidence>
<dbReference type="OrthoDB" id="6415662at2759"/>
<dbReference type="InterPro" id="IPR004087">
    <property type="entry name" value="KH_dom"/>
</dbReference>
<sequence length="376" mass="38122">MVTTVSAGIEAAAAGTFTDKTVQITELQVPESPSASHNVTLTCRFRLGEEASTEESVVLLNVSEATSGVFKCEVMGEGPSFRTAVKTKLMTVTGAEAMASAPAQGAEAMASAPSQGAEAMASATAQGAEAMARAPAQGAEAMASAPAQGAEAMASAPAQGAEAMASAPAQGAEAMASAPAQGAKAMARAGQAGERQLPIMASSVQMLGACVLMPHPCPAPPLPGPTLARPHPCPAPPLPAPSAPPLPGTLSLTLARHPQPHPCRHPRLTLPGTLSPTLARHLSLTLPPAHKVGRSIGKGGQNVRDLQRQTGSVIKLPRQGSTTSEDTTVHIVGPFFSVQSAQRRIRAIIQMSAPSSSGGGSTGRPSRGPLMPRMHQ</sequence>
<evidence type="ECO:0000313" key="6">
    <source>
        <dbReference type="Proteomes" id="UP000770661"/>
    </source>
</evidence>
<dbReference type="EMBL" id="JACEEZ010018462">
    <property type="protein sequence ID" value="KAG0716876.1"/>
    <property type="molecule type" value="Genomic_DNA"/>
</dbReference>
<dbReference type="Proteomes" id="UP000770661">
    <property type="component" value="Unassembled WGS sequence"/>
</dbReference>
<dbReference type="InterPro" id="IPR004088">
    <property type="entry name" value="KH_dom_type_1"/>
</dbReference>
<keyword evidence="1" id="KW-0677">Repeat</keyword>
<dbReference type="Gene3D" id="3.30.310.210">
    <property type="match status" value="1"/>
</dbReference>
<evidence type="ECO:0000313" key="5">
    <source>
        <dbReference type="EMBL" id="KAG0716876.1"/>
    </source>
</evidence>
<name>A0A8J4Y514_CHIOP</name>